<keyword evidence="2" id="KW-1185">Reference proteome</keyword>
<evidence type="ECO:0000313" key="2">
    <source>
        <dbReference type="Proteomes" id="UP001157418"/>
    </source>
</evidence>
<name>A0AAU9MRF4_9ASTR</name>
<dbReference type="Proteomes" id="UP001157418">
    <property type="component" value="Unassembled WGS sequence"/>
</dbReference>
<accession>A0AAU9MRF4</accession>
<sequence length="187" mass="21611">MDKADKEAQATLQSKKLLFPKWTLKRIQHDAVDLPSQYWLEPVVSFDLQNTQDSQLDLPITPQDFKFRSFVKIANAPSTNCGADHMLFSFYLKHMKPQYETWCARKITAVKVTGPIETDSFPNAKFKVARGSVIQVYEFTLADLPCLNPYDWIVLYNMLLKDKEKYEPVMLMCVKCTSFNPTNLDTK</sequence>
<reference evidence="1 2" key="1">
    <citation type="submission" date="2022-01" db="EMBL/GenBank/DDBJ databases">
        <authorList>
            <person name="Xiong W."/>
            <person name="Schranz E."/>
        </authorList>
    </citation>
    <scope>NUCLEOTIDE SEQUENCE [LARGE SCALE GENOMIC DNA]</scope>
</reference>
<comment type="caution">
    <text evidence="1">The sequence shown here is derived from an EMBL/GenBank/DDBJ whole genome shotgun (WGS) entry which is preliminary data.</text>
</comment>
<protein>
    <submittedName>
        <fullName evidence="1">Uncharacterized protein</fullName>
    </submittedName>
</protein>
<gene>
    <name evidence="1" type="ORF">LVIROSA_LOCUS15626</name>
</gene>
<evidence type="ECO:0000313" key="1">
    <source>
        <dbReference type="EMBL" id="CAH1428714.1"/>
    </source>
</evidence>
<proteinExistence type="predicted"/>
<dbReference type="AlphaFoldDB" id="A0AAU9MRF4"/>
<organism evidence="1 2">
    <name type="scientific">Lactuca virosa</name>
    <dbReference type="NCBI Taxonomy" id="75947"/>
    <lineage>
        <taxon>Eukaryota</taxon>
        <taxon>Viridiplantae</taxon>
        <taxon>Streptophyta</taxon>
        <taxon>Embryophyta</taxon>
        <taxon>Tracheophyta</taxon>
        <taxon>Spermatophyta</taxon>
        <taxon>Magnoliopsida</taxon>
        <taxon>eudicotyledons</taxon>
        <taxon>Gunneridae</taxon>
        <taxon>Pentapetalae</taxon>
        <taxon>asterids</taxon>
        <taxon>campanulids</taxon>
        <taxon>Asterales</taxon>
        <taxon>Asteraceae</taxon>
        <taxon>Cichorioideae</taxon>
        <taxon>Cichorieae</taxon>
        <taxon>Lactucinae</taxon>
        <taxon>Lactuca</taxon>
    </lineage>
</organism>
<dbReference type="EMBL" id="CAKMRJ010002223">
    <property type="protein sequence ID" value="CAH1428714.1"/>
    <property type="molecule type" value="Genomic_DNA"/>
</dbReference>